<dbReference type="Proteomes" id="UP000656042">
    <property type="component" value="Unassembled WGS sequence"/>
</dbReference>
<reference evidence="2" key="1">
    <citation type="journal article" date="2014" name="Int. J. Syst. Evol. Microbiol.">
        <title>Complete genome sequence of Corynebacterium casei LMG S-19264T (=DSM 44701T), isolated from a smear-ripened cheese.</title>
        <authorList>
            <consortium name="US DOE Joint Genome Institute (JGI-PGF)"/>
            <person name="Walter F."/>
            <person name="Albersmeier A."/>
            <person name="Kalinowski J."/>
            <person name="Ruckert C."/>
        </authorList>
    </citation>
    <scope>NUCLEOTIDE SEQUENCE</scope>
    <source>
        <strain evidence="2">CGMCC 4.7299</strain>
    </source>
</reference>
<dbReference type="Pfam" id="PF01636">
    <property type="entry name" value="APH"/>
    <property type="match status" value="1"/>
</dbReference>
<dbReference type="SUPFAM" id="SSF56112">
    <property type="entry name" value="Protein kinase-like (PK-like)"/>
    <property type="match status" value="1"/>
</dbReference>
<gene>
    <name evidence="2" type="ORF">GCM10012284_14750</name>
</gene>
<name>A0A8J3FMT4_9ACTN</name>
<organism evidence="2 3">
    <name type="scientific">Mangrovihabitans endophyticus</name>
    <dbReference type="NCBI Taxonomy" id="1751298"/>
    <lineage>
        <taxon>Bacteria</taxon>
        <taxon>Bacillati</taxon>
        <taxon>Actinomycetota</taxon>
        <taxon>Actinomycetes</taxon>
        <taxon>Micromonosporales</taxon>
        <taxon>Micromonosporaceae</taxon>
        <taxon>Mangrovihabitans</taxon>
    </lineage>
</organism>
<dbReference type="InterPro" id="IPR011009">
    <property type="entry name" value="Kinase-like_dom_sf"/>
</dbReference>
<protein>
    <submittedName>
        <fullName evidence="2">Aminoglycoside phosphotransferase</fullName>
    </submittedName>
</protein>
<dbReference type="EMBL" id="BMMX01000003">
    <property type="protein sequence ID" value="GGK81756.1"/>
    <property type="molecule type" value="Genomic_DNA"/>
</dbReference>
<proteinExistence type="predicted"/>
<dbReference type="RefSeq" id="WP_189078319.1">
    <property type="nucleotide sequence ID" value="NZ_BMMX01000003.1"/>
</dbReference>
<evidence type="ECO:0000259" key="1">
    <source>
        <dbReference type="Pfam" id="PF01636"/>
    </source>
</evidence>
<feature type="domain" description="Aminoglycoside phosphotransferase" evidence="1">
    <location>
        <begin position="56"/>
        <end position="208"/>
    </location>
</feature>
<reference evidence="2" key="2">
    <citation type="submission" date="2020-09" db="EMBL/GenBank/DDBJ databases">
        <authorList>
            <person name="Sun Q."/>
            <person name="Zhou Y."/>
        </authorList>
    </citation>
    <scope>NUCLEOTIDE SEQUENCE</scope>
    <source>
        <strain evidence="2">CGMCC 4.7299</strain>
    </source>
</reference>
<comment type="caution">
    <text evidence="2">The sequence shown here is derived from an EMBL/GenBank/DDBJ whole genome shotgun (WGS) entry which is preliminary data.</text>
</comment>
<keyword evidence="3" id="KW-1185">Reference proteome</keyword>
<sequence>MDEVQVVVAHSERATLRVGDVFLKVDADPARLDAEVEAMAAAPLPTAPILWRKPSVMALGALPGKALGRLGEPSPASPAAWAAAGAAARTLHDAPLPARPGRSADSRVRAELESECELLVACGVLPADVVARNRAVAEAAFRAFTPAFTHGDLQITHVFTDDDRVTGVLDWSEAGHGDPMFDLATLTLGHEDRLADVLAGYGTAAEPDAIHAWWSLRSLLNVRWLAEHGFDPFAPGCEVDVLQSRM</sequence>
<evidence type="ECO:0000313" key="2">
    <source>
        <dbReference type="EMBL" id="GGK81756.1"/>
    </source>
</evidence>
<dbReference type="Gene3D" id="3.90.1200.10">
    <property type="match status" value="1"/>
</dbReference>
<accession>A0A8J3FMT4</accession>
<dbReference type="InterPro" id="IPR002575">
    <property type="entry name" value="Aminoglycoside_PTrfase"/>
</dbReference>
<evidence type="ECO:0000313" key="3">
    <source>
        <dbReference type="Proteomes" id="UP000656042"/>
    </source>
</evidence>
<dbReference type="AlphaFoldDB" id="A0A8J3FMT4"/>